<keyword evidence="2" id="KW-0808">Transferase</keyword>
<dbReference type="InterPro" id="IPR016181">
    <property type="entry name" value="Acyl_CoA_acyltransferase"/>
</dbReference>
<comment type="caution">
    <text evidence="2">The sequence shown here is derived from an EMBL/GenBank/DDBJ whole genome shotgun (WGS) entry which is preliminary data.</text>
</comment>
<dbReference type="SUPFAM" id="SSF55729">
    <property type="entry name" value="Acyl-CoA N-acyltransferases (Nat)"/>
    <property type="match status" value="1"/>
</dbReference>
<evidence type="ECO:0000313" key="2">
    <source>
        <dbReference type="EMBL" id="EYR62759.1"/>
    </source>
</evidence>
<proteinExistence type="predicted"/>
<dbReference type="RefSeq" id="WP_034227267.1">
    <property type="nucleotide sequence ID" value="NZ_AXCW01000174.1"/>
</dbReference>
<gene>
    <name evidence="2" type="ORF">N866_05470</name>
</gene>
<sequence length="191" mass="20660">MQHDLTLGAGDVRLVPLELDHAADLLTLVDDALWSGMTSPTPRTVADMAAWVRLAHATPARSAFAVLGPDGQVRGSTSFYDVDPTFARCEVGHTFYGRAWWGGSTNPACKLALLRHAFEEWAMHRVALRGDARNSRTLAAMRRLGAVEEGVLRSHRVAADGSRGDTVYFSVLAPEWPTVRAGLEARLAGPA</sequence>
<dbReference type="Pfam" id="PF13302">
    <property type="entry name" value="Acetyltransf_3"/>
    <property type="match status" value="1"/>
</dbReference>
<organism evidence="2 3">
    <name type="scientific">Actinotalea ferrariae CF5-4</name>
    <dbReference type="NCBI Taxonomy" id="948458"/>
    <lineage>
        <taxon>Bacteria</taxon>
        <taxon>Bacillati</taxon>
        <taxon>Actinomycetota</taxon>
        <taxon>Actinomycetes</taxon>
        <taxon>Micrococcales</taxon>
        <taxon>Cellulomonadaceae</taxon>
        <taxon>Actinotalea</taxon>
    </lineage>
</organism>
<name>A0A021VNK4_9CELL</name>
<keyword evidence="3" id="KW-1185">Reference proteome</keyword>
<dbReference type="InterPro" id="IPR000182">
    <property type="entry name" value="GNAT_dom"/>
</dbReference>
<reference evidence="2 3" key="1">
    <citation type="submission" date="2014-01" db="EMBL/GenBank/DDBJ databases">
        <title>Actinotalea ferrariae CF5-4.</title>
        <authorList>
            <person name="Chen F."/>
            <person name="Li Y."/>
            <person name="Wang G."/>
        </authorList>
    </citation>
    <scope>NUCLEOTIDE SEQUENCE [LARGE SCALE GENOMIC DNA]</scope>
    <source>
        <strain evidence="2 3">CF5-4</strain>
    </source>
</reference>
<dbReference type="Proteomes" id="UP000019753">
    <property type="component" value="Unassembled WGS sequence"/>
</dbReference>
<dbReference type="PANTHER" id="PTHR43610">
    <property type="entry name" value="BLL6696 PROTEIN"/>
    <property type="match status" value="1"/>
</dbReference>
<dbReference type="OrthoDB" id="9795199at2"/>
<protein>
    <submittedName>
        <fullName evidence="2">GNAT family acetyltransferase</fullName>
    </submittedName>
</protein>
<feature type="domain" description="N-acetyltransferase" evidence="1">
    <location>
        <begin position="12"/>
        <end position="146"/>
    </location>
</feature>
<dbReference type="EMBL" id="AXCW01000174">
    <property type="protein sequence ID" value="EYR62759.1"/>
    <property type="molecule type" value="Genomic_DNA"/>
</dbReference>
<dbReference type="AlphaFoldDB" id="A0A021VNK4"/>
<dbReference type="PANTHER" id="PTHR43610:SF1">
    <property type="entry name" value="N-ACETYLTRANSFERASE DOMAIN-CONTAINING PROTEIN"/>
    <property type="match status" value="1"/>
</dbReference>
<accession>A0A021VNK4</accession>
<dbReference type="GO" id="GO:0016747">
    <property type="term" value="F:acyltransferase activity, transferring groups other than amino-acyl groups"/>
    <property type="evidence" value="ECO:0007669"/>
    <property type="project" value="InterPro"/>
</dbReference>
<evidence type="ECO:0000259" key="1">
    <source>
        <dbReference type="Pfam" id="PF13302"/>
    </source>
</evidence>
<evidence type="ECO:0000313" key="3">
    <source>
        <dbReference type="Proteomes" id="UP000019753"/>
    </source>
</evidence>
<dbReference type="Gene3D" id="3.40.630.30">
    <property type="match status" value="1"/>
</dbReference>